<dbReference type="PANTHER" id="PTHR11732">
    <property type="entry name" value="ALDO/KETO REDUCTASE"/>
    <property type="match status" value="1"/>
</dbReference>
<dbReference type="STRING" id="1353952.A0A165D7J8"/>
<dbReference type="PROSITE" id="PS00798">
    <property type="entry name" value="ALDOKETO_REDUCTASE_1"/>
    <property type="match status" value="1"/>
</dbReference>
<accession>A0A165D7J8</accession>
<dbReference type="FunFam" id="3.20.20.100:FF:000002">
    <property type="entry name" value="2,5-diketo-D-gluconic acid reductase A"/>
    <property type="match status" value="1"/>
</dbReference>
<proteinExistence type="predicted"/>
<sequence>MSGLPSSFKLFTGALIPSLGFGTWQAAKGQVGNAVAHALRTGYRHIDCAYIYGNEEEVGAAIKDSGIPRKELWITSKLWNGFHRPQDVEDMYHKSAKDLQAGYLDLYLIHWPVAFGLGADGKPANRPLDKDGNLVVDYALTDDYLSTWRAMEALVDKGTARHIGISNFNIRKTKDLLSKAKIRPAVNQVEMNFHWPQHELVKWAKANNVLLEAYSPLGSGDRAKEMLADPTIVEIARKNGIAPSRILLSWQIQRGNVVLAKSVTPSRIEDNFFVQKLLAEDFEALEKISAEYPNKSRVVNPSWGGLDVFEDGKPQE</sequence>
<dbReference type="InterPro" id="IPR036812">
    <property type="entry name" value="NAD(P)_OxRdtase_dom_sf"/>
</dbReference>
<dbReference type="AlphaFoldDB" id="A0A165D7J8"/>
<reference evidence="6 7" key="1">
    <citation type="journal article" date="2016" name="Mol. Biol. Evol.">
        <title>Comparative Genomics of Early-Diverging Mushroom-Forming Fungi Provides Insights into the Origins of Lignocellulose Decay Capabilities.</title>
        <authorList>
            <person name="Nagy L.G."/>
            <person name="Riley R."/>
            <person name="Tritt A."/>
            <person name="Adam C."/>
            <person name="Daum C."/>
            <person name="Floudas D."/>
            <person name="Sun H."/>
            <person name="Yadav J.S."/>
            <person name="Pangilinan J."/>
            <person name="Larsson K.H."/>
            <person name="Matsuura K."/>
            <person name="Barry K."/>
            <person name="Labutti K."/>
            <person name="Kuo R."/>
            <person name="Ohm R.A."/>
            <person name="Bhattacharya S.S."/>
            <person name="Shirouzu T."/>
            <person name="Yoshinaga Y."/>
            <person name="Martin F.M."/>
            <person name="Grigoriev I.V."/>
            <person name="Hibbett D.S."/>
        </authorList>
    </citation>
    <scope>NUCLEOTIDE SEQUENCE [LARGE SCALE GENOMIC DNA]</scope>
    <source>
        <strain evidence="6 7">HHB12733</strain>
    </source>
</reference>
<evidence type="ECO:0000313" key="7">
    <source>
        <dbReference type="Proteomes" id="UP000076842"/>
    </source>
</evidence>
<evidence type="ECO:0000256" key="2">
    <source>
        <dbReference type="PIRSR" id="PIRSR000097-1"/>
    </source>
</evidence>
<evidence type="ECO:0000313" key="6">
    <source>
        <dbReference type="EMBL" id="KZT52239.1"/>
    </source>
</evidence>
<dbReference type="PRINTS" id="PR00069">
    <property type="entry name" value="ALDKETRDTASE"/>
</dbReference>
<gene>
    <name evidence="6" type="ORF">CALCODRAFT_502535</name>
</gene>
<evidence type="ECO:0000256" key="1">
    <source>
        <dbReference type="ARBA" id="ARBA00023002"/>
    </source>
</evidence>
<dbReference type="InParanoid" id="A0A165D7J8"/>
<dbReference type="InterPro" id="IPR023210">
    <property type="entry name" value="NADP_OxRdtase_dom"/>
</dbReference>
<feature type="domain" description="NADP-dependent oxidoreductase" evidence="5">
    <location>
        <begin position="19"/>
        <end position="289"/>
    </location>
</feature>
<dbReference type="InterPro" id="IPR020471">
    <property type="entry name" value="AKR"/>
</dbReference>
<keyword evidence="7" id="KW-1185">Reference proteome</keyword>
<feature type="binding site" evidence="3">
    <location>
        <position position="110"/>
    </location>
    <ligand>
        <name>substrate</name>
    </ligand>
</feature>
<dbReference type="PROSITE" id="PS00062">
    <property type="entry name" value="ALDOKETO_REDUCTASE_2"/>
    <property type="match status" value="1"/>
</dbReference>
<organism evidence="6 7">
    <name type="scientific">Calocera cornea HHB12733</name>
    <dbReference type="NCBI Taxonomy" id="1353952"/>
    <lineage>
        <taxon>Eukaryota</taxon>
        <taxon>Fungi</taxon>
        <taxon>Dikarya</taxon>
        <taxon>Basidiomycota</taxon>
        <taxon>Agaricomycotina</taxon>
        <taxon>Dacrymycetes</taxon>
        <taxon>Dacrymycetales</taxon>
        <taxon>Dacrymycetaceae</taxon>
        <taxon>Calocera</taxon>
    </lineage>
</organism>
<feature type="site" description="Lowers pKa of active site Tyr" evidence="4">
    <location>
        <position position="77"/>
    </location>
</feature>
<evidence type="ECO:0000256" key="3">
    <source>
        <dbReference type="PIRSR" id="PIRSR000097-2"/>
    </source>
</evidence>
<dbReference type="SUPFAM" id="SSF51430">
    <property type="entry name" value="NAD(P)-linked oxidoreductase"/>
    <property type="match status" value="1"/>
</dbReference>
<name>A0A165D7J8_9BASI</name>
<feature type="active site" description="Proton donor" evidence="2">
    <location>
        <position position="52"/>
    </location>
</feature>
<dbReference type="PIRSF" id="PIRSF000097">
    <property type="entry name" value="AKR"/>
    <property type="match status" value="1"/>
</dbReference>
<evidence type="ECO:0000256" key="4">
    <source>
        <dbReference type="PIRSR" id="PIRSR000097-3"/>
    </source>
</evidence>
<evidence type="ECO:0000259" key="5">
    <source>
        <dbReference type="Pfam" id="PF00248"/>
    </source>
</evidence>
<dbReference type="Pfam" id="PF00248">
    <property type="entry name" value="Aldo_ket_red"/>
    <property type="match status" value="1"/>
</dbReference>
<dbReference type="EMBL" id="KV424073">
    <property type="protein sequence ID" value="KZT52239.1"/>
    <property type="molecule type" value="Genomic_DNA"/>
</dbReference>
<keyword evidence="1" id="KW-0560">Oxidoreductase</keyword>
<dbReference type="Proteomes" id="UP000076842">
    <property type="component" value="Unassembled WGS sequence"/>
</dbReference>
<protein>
    <submittedName>
        <fullName evidence="6">Aldo/keto reductase</fullName>
    </submittedName>
</protein>
<dbReference type="Gene3D" id="3.20.20.100">
    <property type="entry name" value="NADP-dependent oxidoreductase domain"/>
    <property type="match status" value="1"/>
</dbReference>
<dbReference type="CDD" id="cd19071">
    <property type="entry name" value="AKR_AKR1-5-like"/>
    <property type="match status" value="1"/>
</dbReference>
<dbReference type="InterPro" id="IPR018170">
    <property type="entry name" value="Aldo/ket_reductase_CS"/>
</dbReference>
<dbReference type="GO" id="GO:0016616">
    <property type="term" value="F:oxidoreductase activity, acting on the CH-OH group of donors, NAD or NADP as acceptor"/>
    <property type="evidence" value="ECO:0007669"/>
    <property type="project" value="UniProtKB-ARBA"/>
</dbReference>
<dbReference type="OrthoDB" id="416253at2759"/>